<evidence type="ECO:0008006" key="6">
    <source>
        <dbReference type="Google" id="ProtNLM"/>
    </source>
</evidence>
<evidence type="ECO:0000256" key="3">
    <source>
        <dbReference type="ARBA" id="ARBA00023235"/>
    </source>
</evidence>
<dbReference type="Gene3D" id="3.40.50.720">
    <property type="entry name" value="NAD(P)-binding Rossmann-like Domain"/>
    <property type="match status" value="1"/>
</dbReference>
<comment type="similarity">
    <text evidence="1">Belongs to the NAD(P)-dependent epimerase/dehydratase family.</text>
</comment>
<name>A0A438KM80_VITVI</name>
<evidence type="ECO:0000313" key="5">
    <source>
        <dbReference type="Proteomes" id="UP000288805"/>
    </source>
</evidence>
<dbReference type="PANTHER" id="PTHR43574">
    <property type="entry name" value="EPIMERASE-RELATED"/>
    <property type="match status" value="1"/>
</dbReference>
<reference evidence="4 5" key="1">
    <citation type="journal article" date="2018" name="PLoS Genet.">
        <title>Population sequencing reveals clonal diversity and ancestral inbreeding in the grapevine cultivar Chardonnay.</title>
        <authorList>
            <person name="Roach M.J."/>
            <person name="Johnson D.L."/>
            <person name="Bohlmann J."/>
            <person name="van Vuuren H.J."/>
            <person name="Jones S.J."/>
            <person name="Pretorius I.S."/>
            <person name="Schmidt S.A."/>
            <person name="Borneman A.R."/>
        </authorList>
    </citation>
    <scope>NUCLEOTIDE SEQUENCE [LARGE SCALE GENOMIC DNA]</scope>
    <source>
        <strain evidence="5">cv. Chardonnay</strain>
        <tissue evidence="4">Leaf</tissue>
    </source>
</reference>
<dbReference type="Proteomes" id="UP000288805">
    <property type="component" value="Unassembled WGS sequence"/>
</dbReference>
<organism evidence="4 5">
    <name type="scientific">Vitis vinifera</name>
    <name type="common">Grape</name>
    <dbReference type="NCBI Taxonomy" id="29760"/>
    <lineage>
        <taxon>Eukaryota</taxon>
        <taxon>Viridiplantae</taxon>
        <taxon>Streptophyta</taxon>
        <taxon>Embryophyta</taxon>
        <taxon>Tracheophyta</taxon>
        <taxon>Spermatophyta</taxon>
        <taxon>Magnoliopsida</taxon>
        <taxon>eudicotyledons</taxon>
        <taxon>Gunneridae</taxon>
        <taxon>Pentapetalae</taxon>
        <taxon>rosids</taxon>
        <taxon>Vitales</taxon>
        <taxon>Vitaceae</taxon>
        <taxon>Viteae</taxon>
        <taxon>Vitis</taxon>
    </lineage>
</organism>
<protein>
    <recommendedName>
        <fullName evidence="6">NAD(P)-binding domain-containing protein</fullName>
    </recommendedName>
</protein>
<proteinExistence type="inferred from homology"/>
<dbReference type="InterPro" id="IPR036291">
    <property type="entry name" value="NAD(P)-bd_dom_sf"/>
</dbReference>
<dbReference type="AlphaFoldDB" id="A0A438KM80"/>
<keyword evidence="3" id="KW-0413">Isomerase</keyword>
<dbReference type="GO" id="GO:0016853">
    <property type="term" value="F:isomerase activity"/>
    <property type="evidence" value="ECO:0007669"/>
    <property type="project" value="UniProtKB-KW"/>
</dbReference>
<keyword evidence="2" id="KW-0520">NAD</keyword>
<evidence type="ECO:0000256" key="2">
    <source>
        <dbReference type="ARBA" id="ARBA00023027"/>
    </source>
</evidence>
<sequence length="174" mass="19747">MFRCIAMQDGPVVPIGRSPRTDVLLNAEKVVLEFGGCVLRLAGLYISFQILEFNLNYWHKADRGAHVYWLEKGTVEARPDHILNLIHYEDAASLAVAILKKKRHGQIFLGCDNHPVSRQELMDLVNKSGKFGKKFEAFTGTSDPLGKRLNNSKTREEIGWQPKYPSFSQFLESI</sequence>
<dbReference type="SUPFAM" id="SSF51735">
    <property type="entry name" value="NAD(P)-binding Rossmann-fold domains"/>
    <property type="match status" value="1"/>
</dbReference>
<evidence type="ECO:0000313" key="4">
    <source>
        <dbReference type="EMBL" id="RVX22311.1"/>
    </source>
</evidence>
<dbReference type="EMBL" id="QGNW01000004">
    <property type="protein sequence ID" value="RVX22311.1"/>
    <property type="molecule type" value="Genomic_DNA"/>
</dbReference>
<gene>
    <name evidence="4" type="ORF">CK203_001478</name>
</gene>
<evidence type="ECO:0000256" key="1">
    <source>
        <dbReference type="ARBA" id="ARBA00007637"/>
    </source>
</evidence>
<comment type="caution">
    <text evidence="4">The sequence shown here is derived from an EMBL/GenBank/DDBJ whole genome shotgun (WGS) entry which is preliminary data.</text>
</comment>
<accession>A0A438KM80</accession>